<dbReference type="Pfam" id="PF13449">
    <property type="entry name" value="Phytase-like"/>
    <property type="match status" value="1"/>
</dbReference>
<dbReference type="Proteomes" id="UP001321492">
    <property type="component" value="Unassembled WGS sequence"/>
</dbReference>
<evidence type="ECO:0000313" key="4">
    <source>
        <dbReference type="Proteomes" id="UP001321492"/>
    </source>
</evidence>
<sequence>MTAERRGISCRGFAKAGFAALVLALASPTSAAPPPVPDGPVPIIVTASPITHFDVRDPARTRFGALEFRGGLALRSSFGGFGGLSGAWRAANGAQLVAVTDRGWWLTARPVYVGGRLAGLAAAEMAPMRSATGRALERTRSYDTESLAIAGGVAFVGVERTHEVLRFDWAGQGPRASAQHLALPADVRRLPPNRGLEAIGVAPPGSPVAGALVAVAEQSGETATAGFVLTGAQRGTFSVTRRDGFAVTDLAFLPNGDLVLLERRFVPPFSIAMRLRRIDGGAVRPGAVLDGAVLMQADGGYEIDNMEGLAVHRNAAGETILTLLSDDNFSPLERTLMLEFALVGE</sequence>
<feature type="chain" id="PRO_5046193894" evidence="1">
    <location>
        <begin position="32"/>
        <end position="345"/>
    </location>
</feature>
<dbReference type="PIRSF" id="PIRSF031900">
    <property type="entry name" value="UCP031900"/>
    <property type="match status" value="1"/>
</dbReference>
<gene>
    <name evidence="3" type="ORF">QNA08_03995</name>
</gene>
<name>A0ABT7ADE5_9HYPH</name>
<evidence type="ECO:0000313" key="3">
    <source>
        <dbReference type="EMBL" id="MDJ1157400.1"/>
    </source>
</evidence>
<protein>
    <submittedName>
        <fullName evidence="3">Esterase-like activity of phytase family protein</fullName>
    </submittedName>
</protein>
<proteinExistence type="predicted"/>
<reference evidence="3 4" key="1">
    <citation type="submission" date="2023-05" db="EMBL/GenBank/DDBJ databases">
        <title>Chelatococcus sp. nov., a moderately thermophilic bacterium isolated from hot spring microbial mat.</title>
        <authorList>
            <person name="Hu C.-J."/>
            <person name="Li W.-J."/>
        </authorList>
    </citation>
    <scope>NUCLEOTIDE SEQUENCE [LARGE SCALE GENOMIC DNA]</scope>
    <source>
        <strain evidence="3 4">SYSU G07232</strain>
    </source>
</reference>
<evidence type="ECO:0000256" key="1">
    <source>
        <dbReference type="SAM" id="SignalP"/>
    </source>
</evidence>
<keyword evidence="4" id="KW-1185">Reference proteome</keyword>
<feature type="domain" description="Phytase-like" evidence="2">
    <location>
        <begin position="80"/>
        <end position="329"/>
    </location>
</feature>
<organism evidence="3 4">
    <name type="scientific">Chelatococcus albus</name>
    <dbReference type="NCBI Taxonomy" id="3047466"/>
    <lineage>
        <taxon>Bacteria</taxon>
        <taxon>Pseudomonadati</taxon>
        <taxon>Pseudomonadota</taxon>
        <taxon>Alphaproteobacteria</taxon>
        <taxon>Hyphomicrobiales</taxon>
        <taxon>Chelatococcaceae</taxon>
        <taxon>Chelatococcus</taxon>
    </lineage>
</organism>
<accession>A0ABT7ADE5</accession>
<comment type="caution">
    <text evidence="3">The sequence shown here is derived from an EMBL/GenBank/DDBJ whole genome shotgun (WGS) entry which is preliminary data.</text>
</comment>
<dbReference type="EMBL" id="JASJEV010000002">
    <property type="protein sequence ID" value="MDJ1157400.1"/>
    <property type="molecule type" value="Genomic_DNA"/>
</dbReference>
<dbReference type="InterPro" id="IPR014567">
    <property type="entry name" value="UCP031900"/>
</dbReference>
<dbReference type="RefSeq" id="WP_283739400.1">
    <property type="nucleotide sequence ID" value="NZ_JASJEV010000002.1"/>
</dbReference>
<evidence type="ECO:0000259" key="2">
    <source>
        <dbReference type="Pfam" id="PF13449"/>
    </source>
</evidence>
<feature type="signal peptide" evidence="1">
    <location>
        <begin position="1"/>
        <end position="31"/>
    </location>
</feature>
<dbReference type="InterPro" id="IPR027372">
    <property type="entry name" value="Phytase-like_dom"/>
</dbReference>
<keyword evidence="1" id="KW-0732">Signal</keyword>